<dbReference type="SMART" id="SM00456">
    <property type="entry name" value="WW"/>
    <property type="match status" value="1"/>
</dbReference>
<dbReference type="EMBL" id="BRXW01000139">
    <property type="protein sequence ID" value="GMI09626.1"/>
    <property type="molecule type" value="Genomic_DNA"/>
</dbReference>
<sequence>MAWTQQLTEDGHCYYENYITGESQWEKPDDWTEDIDDDDDSAAPPPPVADEEEDDDIASPPPPVNSKRSSSIFGAIKTRLSGAIPRIRSRPSRF</sequence>
<dbReference type="CDD" id="cd00201">
    <property type="entry name" value="WW"/>
    <property type="match status" value="1"/>
</dbReference>
<protein>
    <recommendedName>
        <fullName evidence="2">WW domain-containing protein</fullName>
    </recommendedName>
</protein>
<feature type="region of interest" description="Disordered" evidence="1">
    <location>
        <begin position="23"/>
        <end position="73"/>
    </location>
</feature>
<gene>
    <name evidence="3" type="ORF">TrLO_g6568</name>
</gene>
<comment type="caution">
    <text evidence="3">The sequence shown here is derived from an EMBL/GenBank/DDBJ whole genome shotgun (WGS) entry which is preliminary data.</text>
</comment>
<dbReference type="PROSITE" id="PS01159">
    <property type="entry name" value="WW_DOMAIN_1"/>
    <property type="match status" value="1"/>
</dbReference>
<dbReference type="Proteomes" id="UP001165122">
    <property type="component" value="Unassembled WGS sequence"/>
</dbReference>
<dbReference type="PROSITE" id="PS50020">
    <property type="entry name" value="WW_DOMAIN_2"/>
    <property type="match status" value="1"/>
</dbReference>
<dbReference type="OrthoDB" id="191651at2759"/>
<reference evidence="4" key="1">
    <citation type="journal article" date="2023" name="Commun. Biol.">
        <title>Genome analysis of Parmales, the sister group of diatoms, reveals the evolutionary specialization of diatoms from phago-mixotrophs to photoautotrophs.</title>
        <authorList>
            <person name="Ban H."/>
            <person name="Sato S."/>
            <person name="Yoshikawa S."/>
            <person name="Yamada K."/>
            <person name="Nakamura Y."/>
            <person name="Ichinomiya M."/>
            <person name="Sato N."/>
            <person name="Blanc-Mathieu R."/>
            <person name="Endo H."/>
            <person name="Kuwata A."/>
            <person name="Ogata H."/>
        </authorList>
    </citation>
    <scope>NUCLEOTIDE SEQUENCE [LARGE SCALE GENOMIC DNA]</scope>
    <source>
        <strain evidence="4">NIES 3700</strain>
    </source>
</reference>
<accession>A0A9W7FCH0</accession>
<organism evidence="3 4">
    <name type="scientific">Triparma laevis f. longispina</name>
    <dbReference type="NCBI Taxonomy" id="1714387"/>
    <lineage>
        <taxon>Eukaryota</taxon>
        <taxon>Sar</taxon>
        <taxon>Stramenopiles</taxon>
        <taxon>Ochrophyta</taxon>
        <taxon>Bolidophyceae</taxon>
        <taxon>Parmales</taxon>
        <taxon>Triparmaceae</taxon>
        <taxon>Triparma</taxon>
    </lineage>
</organism>
<evidence type="ECO:0000256" key="1">
    <source>
        <dbReference type="SAM" id="MobiDB-lite"/>
    </source>
</evidence>
<name>A0A9W7FCH0_9STRA</name>
<dbReference type="InterPro" id="IPR036020">
    <property type="entry name" value="WW_dom_sf"/>
</dbReference>
<dbReference type="Pfam" id="PF00397">
    <property type="entry name" value="WW"/>
    <property type="match status" value="1"/>
</dbReference>
<dbReference type="InterPro" id="IPR001202">
    <property type="entry name" value="WW_dom"/>
</dbReference>
<feature type="compositionally biased region" description="Acidic residues" evidence="1">
    <location>
        <begin position="31"/>
        <end position="41"/>
    </location>
</feature>
<evidence type="ECO:0000259" key="2">
    <source>
        <dbReference type="PROSITE" id="PS50020"/>
    </source>
</evidence>
<dbReference type="AlphaFoldDB" id="A0A9W7FCH0"/>
<dbReference type="SUPFAM" id="SSF51045">
    <property type="entry name" value="WW domain"/>
    <property type="match status" value="1"/>
</dbReference>
<keyword evidence="4" id="KW-1185">Reference proteome</keyword>
<proteinExistence type="predicted"/>
<feature type="domain" description="WW" evidence="2">
    <location>
        <begin position="1"/>
        <end position="30"/>
    </location>
</feature>
<evidence type="ECO:0000313" key="3">
    <source>
        <dbReference type="EMBL" id="GMI09626.1"/>
    </source>
</evidence>
<evidence type="ECO:0000313" key="4">
    <source>
        <dbReference type="Proteomes" id="UP001165122"/>
    </source>
</evidence>
<dbReference type="Gene3D" id="2.20.70.10">
    <property type="match status" value="1"/>
</dbReference>